<dbReference type="EMBL" id="JAULSV010000005">
    <property type="protein sequence ID" value="KAK0643278.1"/>
    <property type="molecule type" value="Genomic_DNA"/>
</dbReference>
<evidence type="ECO:0000313" key="3">
    <source>
        <dbReference type="EMBL" id="KAK0643278.1"/>
    </source>
</evidence>
<feature type="transmembrane region" description="Helical" evidence="2">
    <location>
        <begin position="368"/>
        <end position="386"/>
    </location>
</feature>
<comment type="caution">
    <text evidence="3">The sequence shown here is derived from an EMBL/GenBank/DDBJ whole genome shotgun (WGS) entry which is preliminary data.</text>
</comment>
<reference evidence="3" key="1">
    <citation type="submission" date="2023-06" db="EMBL/GenBank/DDBJ databases">
        <title>Genome-scale phylogeny and comparative genomics of the fungal order Sordariales.</title>
        <authorList>
            <consortium name="Lawrence Berkeley National Laboratory"/>
            <person name="Hensen N."/>
            <person name="Bonometti L."/>
            <person name="Westerberg I."/>
            <person name="Brannstrom I.O."/>
            <person name="Guillou S."/>
            <person name="Cros-Aarteil S."/>
            <person name="Calhoun S."/>
            <person name="Haridas S."/>
            <person name="Kuo A."/>
            <person name="Mondo S."/>
            <person name="Pangilinan J."/>
            <person name="Riley R."/>
            <person name="Labutti K."/>
            <person name="Andreopoulos B."/>
            <person name="Lipzen A."/>
            <person name="Chen C."/>
            <person name="Yanf M."/>
            <person name="Daum C."/>
            <person name="Ng V."/>
            <person name="Clum A."/>
            <person name="Steindorff A."/>
            <person name="Ohm R."/>
            <person name="Martin F."/>
            <person name="Silar P."/>
            <person name="Natvig D."/>
            <person name="Lalanne C."/>
            <person name="Gautier V."/>
            <person name="Ament-Velasquez S.L."/>
            <person name="Kruys A."/>
            <person name="Hutchinson M.I."/>
            <person name="Powell A.J."/>
            <person name="Barry K."/>
            <person name="Miller A.N."/>
            <person name="Grigoriev I.V."/>
            <person name="Debuchy R."/>
            <person name="Gladieux P."/>
            <person name="Thoren M.H."/>
            <person name="Johannesson H."/>
        </authorList>
    </citation>
    <scope>NUCLEOTIDE SEQUENCE</scope>
    <source>
        <strain evidence="3">SMH2532-1</strain>
    </source>
</reference>
<keyword evidence="2" id="KW-1133">Transmembrane helix</keyword>
<accession>A0AA39XZV5</accession>
<protein>
    <submittedName>
        <fullName evidence="3">Uncharacterized protein</fullName>
    </submittedName>
</protein>
<feature type="compositionally biased region" description="Basic and acidic residues" evidence="1">
    <location>
        <begin position="145"/>
        <end position="155"/>
    </location>
</feature>
<evidence type="ECO:0000313" key="4">
    <source>
        <dbReference type="Proteomes" id="UP001174936"/>
    </source>
</evidence>
<organism evidence="3 4">
    <name type="scientific">Cercophora newfieldiana</name>
    <dbReference type="NCBI Taxonomy" id="92897"/>
    <lineage>
        <taxon>Eukaryota</taxon>
        <taxon>Fungi</taxon>
        <taxon>Dikarya</taxon>
        <taxon>Ascomycota</taxon>
        <taxon>Pezizomycotina</taxon>
        <taxon>Sordariomycetes</taxon>
        <taxon>Sordariomycetidae</taxon>
        <taxon>Sordariales</taxon>
        <taxon>Lasiosphaeriaceae</taxon>
        <taxon>Cercophora</taxon>
    </lineage>
</organism>
<keyword evidence="2" id="KW-0812">Transmembrane</keyword>
<name>A0AA39XZV5_9PEZI</name>
<proteinExistence type="predicted"/>
<gene>
    <name evidence="3" type="ORF">B0T16DRAFT_415619</name>
</gene>
<keyword evidence="4" id="KW-1185">Reference proteome</keyword>
<evidence type="ECO:0000256" key="2">
    <source>
        <dbReference type="SAM" id="Phobius"/>
    </source>
</evidence>
<dbReference type="AlphaFoldDB" id="A0AA39XZV5"/>
<feature type="transmembrane region" description="Helical" evidence="2">
    <location>
        <begin position="334"/>
        <end position="356"/>
    </location>
</feature>
<keyword evidence="2" id="KW-0472">Membrane</keyword>
<feature type="non-terminal residue" evidence="3">
    <location>
        <position position="1"/>
    </location>
</feature>
<evidence type="ECO:0000256" key="1">
    <source>
        <dbReference type="SAM" id="MobiDB-lite"/>
    </source>
</evidence>
<dbReference type="Proteomes" id="UP001174936">
    <property type="component" value="Unassembled WGS sequence"/>
</dbReference>
<sequence length="554" mass="61423">MGMGMGMGMMPMHQQREGHQSQYRKELDVLINTQDHTEDLYLADNAAIFRFTSSSLFNVVYPLMASGESGFPIDGFDISTVTYQGGTIDFPLPIYVHQNRGGELEGSSYLGFTKHAYLAFAQVKHAVEGVQKARADSINTNKPGSESRDTSSDSIEAHELESGTLLTMQLQDGTSEPSEPGVDQPVKIRLTNLGEIIAIMIPVLLTSPDVVSRLQSSLRSLGDLLSINAEEKLTPNPPEFTAMVSIRTRTFQSASSSCLPEADFRPLSLSLLAHADRQISHPKVPTSTAAWDSASTATIKQRILEIQKRRERLAQEGREWDMEEMAVRVKCAKYVYTVLFCAGIVVAGGLVCGFTVGEQIAGVDPFNIAMFTWLLAGFIILVAKSIRVVEWPWRDFLLGRVTCRSLSELRDVTGANEQDLYLYLLTKESETVLITRGPYNKMFVRREEHSSGGFSIDIKPEVRTLVAAGLILVKVSMQDGSALVCLDLRRGSEKRDVRTSIRHSGNEAGDHVCRYPPRPGDRIQDVELSRAPVWAGLRWNKILGIYHAADRKVR</sequence>
<feature type="region of interest" description="Disordered" evidence="1">
    <location>
        <begin position="134"/>
        <end position="155"/>
    </location>
</feature>